<keyword evidence="4" id="KW-1185">Reference proteome</keyword>
<dbReference type="EMBL" id="BMKG01000017">
    <property type="protein sequence ID" value="GGC13573.1"/>
    <property type="molecule type" value="Genomic_DNA"/>
</dbReference>
<reference evidence="1" key="1">
    <citation type="journal article" date="2014" name="Int. J. Syst. Evol. Microbiol.">
        <title>Complete genome of a new Firmicutes species belonging to the dominant human colonic microbiota ('Ruminococcus bicirculans') reveals two chromosomes and a selective capacity to utilize plant glucans.</title>
        <authorList>
            <consortium name="NISC Comparative Sequencing Program"/>
            <person name="Wegmann U."/>
            <person name="Louis P."/>
            <person name="Goesmann A."/>
            <person name="Henrissat B."/>
            <person name="Duncan S.H."/>
            <person name="Flint H.J."/>
        </authorList>
    </citation>
    <scope>NUCLEOTIDE SEQUENCE</scope>
    <source>
        <strain evidence="1">CGMCC 1.15931</strain>
    </source>
</reference>
<reference evidence="1" key="4">
    <citation type="submission" date="2024-05" db="EMBL/GenBank/DDBJ databases">
        <authorList>
            <person name="Sun Q."/>
            <person name="Zhou Y."/>
        </authorList>
    </citation>
    <scope>NUCLEOTIDE SEQUENCE</scope>
    <source>
        <strain evidence="1">CGMCC 1.15931</strain>
    </source>
</reference>
<dbReference type="Proteomes" id="UP000430634">
    <property type="component" value="Unassembled WGS sequence"/>
</dbReference>
<evidence type="ECO:0000313" key="2">
    <source>
        <dbReference type="EMBL" id="MTV56433.1"/>
    </source>
</evidence>
<dbReference type="InterPro" id="IPR036249">
    <property type="entry name" value="Thioredoxin-like_sf"/>
</dbReference>
<comment type="caution">
    <text evidence="2">The sequence shown here is derived from an EMBL/GenBank/DDBJ whole genome shotgun (WGS) entry which is preliminary data.</text>
</comment>
<accession>A0A6I3T4P2</accession>
<dbReference type="AlphaFoldDB" id="A0A6I3T4P2"/>
<evidence type="ECO:0000313" key="1">
    <source>
        <dbReference type="EMBL" id="GGC13573.1"/>
    </source>
</evidence>
<dbReference type="Proteomes" id="UP000622638">
    <property type="component" value="Unassembled WGS sequence"/>
</dbReference>
<proteinExistence type="predicted"/>
<reference evidence="4" key="2">
    <citation type="journal article" date="2019" name="Int. J. Syst. Evol. Microbiol.">
        <title>The Global Catalogue of Microorganisms (GCM) 10K type strain sequencing project: providing services to taxonomists for standard genome sequencing and annotation.</title>
        <authorList>
            <consortium name="The Broad Institute Genomics Platform"/>
            <consortium name="The Broad Institute Genome Sequencing Center for Infectious Disease"/>
            <person name="Wu L."/>
            <person name="Ma J."/>
        </authorList>
    </citation>
    <scope>NUCLEOTIDE SEQUENCE [LARGE SCALE GENOMIC DNA]</scope>
    <source>
        <strain evidence="4">CGMCC 1.15931</strain>
    </source>
</reference>
<dbReference type="EMBL" id="WNKZ01000182">
    <property type="protein sequence ID" value="MTV56433.1"/>
    <property type="molecule type" value="Genomic_DNA"/>
</dbReference>
<sequence>MSEQLDPWHDASRLAARLAGDDALLILAIGAEQWCARCRALRPAFDAIAAAAPDSETWLWLDIEDHTEFIGDYFPENLPVLLAYRGERVLLHRLIDDRAGPLDELLAAARAWPAADGSADPGIRRRLLVADWAPAPQR</sequence>
<protein>
    <submittedName>
        <fullName evidence="2">Thioredoxin</fullName>
    </submittedName>
</protein>
<dbReference type="SUPFAM" id="SSF52833">
    <property type="entry name" value="Thioredoxin-like"/>
    <property type="match status" value="1"/>
</dbReference>
<reference evidence="2 3" key="3">
    <citation type="submission" date="2019-11" db="EMBL/GenBank/DDBJ databases">
        <title>Type strains purchased from KCTC, JCM and DSMZ.</title>
        <authorList>
            <person name="Lu H."/>
        </authorList>
    </citation>
    <scope>NUCLEOTIDE SEQUENCE [LARGE SCALE GENOMIC DNA]</scope>
    <source>
        <strain evidence="2 3">KCTC 52429</strain>
    </source>
</reference>
<gene>
    <name evidence="1" type="ORF">GCM10011572_38720</name>
    <name evidence="2" type="ORF">GM672_27335</name>
</gene>
<organism evidence="2 3">
    <name type="scientific">Pseudoduganella buxea</name>
    <dbReference type="NCBI Taxonomy" id="1949069"/>
    <lineage>
        <taxon>Bacteria</taxon>
        <taxon>Pseudomonadati</taxon>
        <taxon>Pseudomonadota</taxon>
        <taxon>Betaproteobacteria</taxon>
        <taxon>Burkholderiales</taxon>
        <taxon>Oxalobacteraceae</taxon>
        <taxon>Telluria group</taxon>
        <taxon>Pseudoduganella</taxon>
    </lineage>
</organism>
<name>A0A6I3T4P2_9BURK</name>
<dbReference type="OrthoDB" id="7062003at2"/>
<dbReference type="RefSeq" id="WP_155473644.1">
    <property type="nucleotide sequence ID" value="NZ_BMKG01000017.1"/>
</dbReference>
<evidence type="ECO:0000313" key="3">
    <source>
        <dbReference type="Proteomes" id="UP000430634"/>
    </source>
</evidence>
<evidence type="ECO:0000313" key="4">
    <source>
        <dbReference type="Proteomes" id="UP000622638"/>
    </source>
</evidence>
<dbReference type="Gene3D" id="3.40.30.10">
    <property type="entry name" value="Glutaredoxin"/>
    <property type="match status" value="1"/>
</dbReference>